<feature type="compositionally biased region" description="Polar residues" evidence="2">
    <location>
        <begin position="1"/>
        <end position="19"/>
    </location>
</feature>
<evidence type="ECO:0000313" key="3">
    <source>
        <dbReference type="EMBL" id="KAJ2925898.1"/>
    </source>
</evidence>
<feature type="coiled-coil region" evidence="1">
    <location>
        <begin position="98"/>
        <end position="132"/>
    </location>
</feature>
<proteinExistence type="predicted"/>
<keyword evidence="4" id="KW-1185">Reference proteome</keyword>
<evidence type="ECO:0000313" key="4">
    <source>
        <dbReference type="Proteomes" id="UP001140091"/>
    </source>
</evidence>
<name>A0A9W8ME84_9AGAR</name>
<evidence type="ECO:0000256" key="1">
    <source>
        <dbReference type="SAM" id="Coils"/>
    </source>
</evidence>
<keyword evidence="1" id="KW-0175">Coiled coil</keyword>
<dbReference type="EMBL" id="JANBPK010001101">
    <property type="protein sequence ID" value="KAJ2925898.1"/>
    <property type="molecule type" value="Genomic_DNA"/>
</dbReference>
<reference evidence="3" key="1">
    <citation type="submission" date="2022-06" db="EMBL/GenBank/DDBJ databases">
        <title>Genome Sequence of Candolleomyces eurysporus.</title>
        <authorList>
            <person name="Buettner E."/>
        </authorList>
    </citation>
    <scope>NUCLEOTIDE SEQUENCE</scope>
    <source>
        <strain evidence="3">VTCC 930004</strain>
    </source>
</reference>
<protein>
    <submittedName>
        <fullName evidence="3">Uncharacterized protein</fullName>
    </submittedName>
</protein>
<accession>A0A9W8ME84</accession>
<dbReference type="Proteomes" id="UP001140091">
    <property type="component" value="Unassembled WGS sequence"/>
</dbReference>
<organism evidence="3 4">
    <name type="scientific">Candolleomyces eurysporus</name>
    <dbReference type="NCBI Taxonomy" id="2828524"/>
    <lineage>
        <taxon>Eukaryota</taxon>
        <taxon>Fungi</taxon>
        <taxon>Dikarya</taxon>
        <taxon>Basidiomycota</taxon>
        <taxon>Agaricomycotina</taxon>
        <taxon>Agaricomycetes</taxon>
        <taxon>Agaricomycetidae</taxon>
        <taxon>Agaricales</taxon>
        <taxon>Agaricineae</taxon>
        <taxon>Psathyrellaceae</taxon>
        <taxon>Candolleomyces</taxon>
    </lineage>
</organism>
<sequence length="176" mass="20428">MSESDSNSHEYSISMSSKANGKRKVQDVRIISSQWAQPLNLSKQDSPVVNGPASSKSLRWWEGVDYSQVVRAVVEDYAHNCQLLSHLEHEIYQMDKKRQSLDSQRRSLDSELQSLDHELHLLDRNLLQKQEDRRTLFDRYYMASGELAEVTKYYTRIQHDSAVQFLQQAVRGITVI</sequence>
<evidence type="ECO:0000256" key="2">
    <source>
        <dbReference type="SAM" id="MobiDB-lite"/>
    </source>
</evidence>
<feature type="non-terminal residue" evidence="3">
    <location>
        <position position="176"/>
    </location>
</feature>
<gene>
    <name evidence="3" type="ORF">H1R20_g11192</name>
</gene>
<feature type="region of interest" description="Disordered" evidence="2">
    <location>
        <begin position="1"/>
        <end position="24"/>
    </location>
</feature>
<comment type="caution">
    <text evidence="3">The sequence shown here is derived from an EMBL/GenBank/DDBJ whole genome shotgun (WGS) entry which is preliminary data.</text>
</comment>
<dbReference type="AlphaFoldDB" id="A0A9W8ME84"/>